<accession>A0A8H5APR4</accession>
<dbReference type="Proteomes" id="UP000541558">
    <property type="component" value="Unassembled WGS sequence"/>
</dbReference>
<reference evidence="2 3" key="1">
    <citation type="journal article" date="2020" name="ISME J.">
        <title>Uncovering the hidden diversity of litter-decomposition mechanisms in mushroom-forming fungi.</title>
        <authorList>
            <person name="Floudas D."/>
            <person name="Bentzer J."/>
            <person name="Ahren D."/>
            <person name="Johansson T."/>
            <person name="Persson P."/>
            <person name="Tunlid A."/>
        </authorList>
    </citation>
    <scope>NUCLEOTIDE SEQUENCE [LARGE SCALE GENOMIC DNA]</scope>
    <source>
        <strain evidence="2 3">CBS 175.51</strain>
    </source>
</reference>
<protein>
    <submittedName>
        <fullName evidence="2">Uncharacterized protein</fullName>
    </submittedName>
</protein>
<evidence type="ECO:0000313" key="3">
    <source>
        <dbReference type="Proteomes" id="UP000541558"/>
    </source>
</evidence>
<keyword evidence="3" id="KW-1185">Reference proteome</keyword>
<feature type="region of interest" description="Disordered" evidence="1">
    <location>
        <begin position="294"/>
        <end position="324"/>
    </location>
</feature>
<evidence type="ECO:0000256" key="1">
    <source>
        <dbReference type="SAM" id="MobiDB-lite"/>
    </source>
</evidence>
<evidence type="ECO:0000313" key="2">
    <source>
        <dbReference type="EMBL" id="KAF5308987.1"/>
    </source>
</evidence>
<sequence>MRRRGTGSGSDASLAGRISVAFGHPDGAITSTSPCALARPSLHVYGVPSPTPQLRIVTATSKIRARKPSNLAKLDTAPSASEPCDVRHFLFRDSVCGISIRRYFAMPGKAYRNINNLKKPLKSSRPSPSRGIHFCRVFDIPPKTLNLTHGDSAEDISGAKRVIISRALALTRSLPSTLASPQRSFTELTSYFEWHQRVFWTGPGPSDSLKYACPLFRVSRPKLVEKLHEAHLALYSSTPSYAPTVLSHPFKAHLTFTHTLATPRHIYTPGSLLRLATSPIFLDFPAAARRRARRRDRFARRRAVSNPSPGPQCPRASNAVPAHRQSTVRQQYRKALDPPSFTGYVRSPIVDIRTHTRAVVENLTTPGSVANSHRLSPVVDIRTHGRHRALDVVVISATPGPAWSQHT</sequence>
<comment type="caution">
    <text evidence="2">The sequence shown here is derived from an EMBL/GenBank/DDBJ whole genome shotgun (WGS) entry which is preliminary data.</text>
</comment>
<gene>
    <name evidence="2" type="ORF">D9611_014849</name>
</gene>
<dbReference type="AlphaFoldDB" id="A0A8H5APR4"/>
<dbReference type="EMBL" id="JAACJK010000270">
    <property type="protein sequence ID" value="KAF5308987.1"/>
    <property type="molecule type" value="Genomic_DNA"/>
</dbReference>
<feature type="compositionally biased region" description="Basic residues" evidence="1">
    <location>
        <begin position="294"/>
        <end position="303"/>
    </location>
</feature>
<proteinExistence type="predicted"/>
<organism evidence="2 3">
    <name type="scientific">Ephemerocybe angulata</name>
    <dbReference type="NCBI Taxonomy" id="980116"/>
    <lineage>
        <taxon>Eukaryota</taxon>
        <taxon>Fungi</taxon>
        <taxon>Dikarya</taxon>
        <taxon>Basidiomycota</taxon>
        <taxon>Agaricomycotina</taxon>
        <taxon>Agaricomycetes</taxon>
        <taxon>Agaricomycetidae</taxon>
        <taxon>Agaricales</taxon>
        <taxon>Agaricineae</taxon>
        <taxon>Psathyrellaceae</taxon>
        <taxon>Ephemerocybe</taxon>
    </lineage>
</organism>
<name>A0A8H5APR4_9AGAR</name>